<keyword evidence="3" id="KW-1185">Reference proteome</keyword>
<evidence type="ECO:0000256" key="1">
    <source>
        <dbReference type="SAM" id="MobiDB-lite"/>
    </source>
</evidence>
<feature type="compositionally biased region" description="Low complexity" evidence="1">
    <location>
        <begin position="58"/>
        <end position="74"/>
    </location>
</feature>
<evidence type="ECO:0000313" key="2">
    <source>
        <dbReference type="EMBL" id="MDL5033160.1"/>
    </source>
</evidence>
<name>A0ABT7LLX6_9BURK</name>
<proteinExistence type="predicted"/>
<organism evidence="2 3">
    <name type="scientific">Roseateles subflavus</name>
    <dbReference type="NCBI Taxonomy" id="3053353"/>
    <lineage>
        <taxon>Bacteria</taxon>
        <taxon>Pseudomonadati</taxon>
        <taxon>Pseudomonadota</taxon>
        <taxon>Betaproteobacteria</taxon>
        <taxon>Burkholderiales</taxon>
        <taxon>Sphaerotilaceae</taxon>
        <taxon>Roseateles</taxon>
    </lineage>
</organism>
<accession>A0ABT7LLX6</accession>
<reference evidence="2 3" key="1">
    <citation type="submission" date="2023-06" db="EMBL/GenBank/DDBJ databases">
        <title>Pelomonas sp. APW6 16S ribosomal RNA gene genome sequencing and assembly.</title>
        <authorList>
            <person name="Woo H."/>
        </authorList>
    </citation>
    <scope>NUCLEOTIDE SEQUENCE [LARGE SCALE GENOMIC DNA]</scope>
    <source>
        <strain evidence="2 3">APW6</strain>
    </source>
</reference>
<dbReference type="RefSeq" id="WP_285983253.1">
    <property type="nucleotide sequence ID" value="NZ_JASVDS010000004.1"/>
</dbReference>
<feature type="compositionally biased region" description="Low complexity" evidence="1">
    <location>
        <begin position="12"/>
        <end position="23"/>
    </location>
</feature>
<sequence>MASEKPKKTAQRKAAAPPVAATKRPSRAPRKKPAAAAAAPPPRPRPARVKTQADPSRAGLAAPEAKAQAAAATPQTGATLMNRILFIDLAERDRNRRAEIRVRIANLERIENTKARSGGLGPDLKKELDDLRLELADRDTTDDLYRGVAEQVSGKSWDVLAQSGKTDYVMRYGFMGSQYGVQPNELGVEEKEILAVCGLLLLDGLQGPGNLNFISKVTIARGEFEQNRALFMAAFNRFTTRHAVTLKSQIDKGYVDPEAPGFISGSASTSGAKGMKGQVPDADDLVYAVSANSLAAIVRRIRDEGISPNDPWLVSRMDNAFNLLTGMVEGAPPSALEIMLPDLEEAVDVEIQKENLQASQAIYFAYQLEEMRMFQVVDKIVDLFRGGLLPLGKGTVGDKLFKYFKTSTERITEAERRELYYRMFGAPGGNPSAGDPNRDFNELWLRFVSAVSSFARQISVERLLRNNVPMSVSQEQVRKAARDLGANLSRNGYGIAYFAATELQNTIINFRDILQDPDLRSAFGARDMWQVIDMVNVNYLGGAKNTHRFRTQSRAGAIIIRWISENIQRLANISGPVLSIDEISNPQMRISSGANPTLKPTDWDLVNACEQWLAVMGVQEQSVEHYSQSIEAPAMTSRPIDMPQAARDVLASVGVNLPV</sequence>
<dbReference type="Proteomes" id="UP001238603">
    <property type="component" value="Unassembled WGS sequence"/>
</dbReference>
<gene>
    <name evidence="2" type="ORF">QRD43_14695</name>
</gene>
<protein>
    <submittedName>
        <fullName evidence="2">Uncharacterized protein</fullName>
    </submittedName>
</protein>
<feature type="compositionally biased region" description="Basic residues" evidence="1">
    <location>
        <begin position="24"/>
        <end position="33"/>
    </location>
</feature>
<feature type="region of interest" description="Disordered" evidence="1">
    <location>
        <begin position="1"/>
        <end position="74"/>
    </location>
</feature>
<comment type="caution">
    <text evidence="2">The sequence shown here is derived from an EMBL/GenBank/DDBJ whole genome shotgun (WGS) entry which is preliminary data.</text>
</comment>
<evidence type="ECO:0000313" key="3">
    <source>
        <dbReference type="Proteomes" id="UP001238603"/>
    </source>
</evidence>
<dbReference type="EMBL" id="JASVDS010000004">
    <property type="protein sequence ID" value="MDL5033160.1"/>
    <property type="molecule type" value="Genomic_DNA"/>
</dbReference>